<organism evidence="7 8">
    <name type="scientific">Vibrio diazotrophicus</name>
    <dbReference type="NCBI Taxonomy" id="685"/>
    <lineage>
        <taxon>Bacteria</taxon>
        <taxon>Pseudomonadati</taxon>
        <taxon>Pseudomonadota</taxon>
        <taxon>Gammaproteobacteria</taxon>
        <taxon>Vibrionales</taxon>
        <taxon>Vibrionaceae</taxon>
        <taxon>Vibrio</taxon>
    </lineage>
</organism>
<gene>
    <name evidence="7" type="ORF">C1N32_15855</name>
</gene>
<evidence type="ECO:0000256" key="1">
    <source>
        <dbReference type="ARBA" id="ARBA00023015"/>
    </source>
</evidence>
<dbReference type="PROSITE" id="PS01124">
    <property type="entry name" value="HTH_ARAC_FAMILY_2"/>
    <property type="match status" value="1"/>
</dbReference>
<evidence type="ECO:0000259" key="6">
    <source>
        <dbReference type="PROSITE" id="PS01124"/>
    </source>
</evidence>
<dbReference type="GO" id="GO:0003700">
    <property type="term" value="F:DNA-binding transcription factor activity"/>
    <property type="evidence" value="ECO:0007669"/>
    <property type="project" value="InterPro"/>
</dbReference>
<dbReference type="Pfam" id="PF12833">
    <property type="entry name" value="HTH_18"/>
    <property type="match status" value="1"/>
</dbReference>
<dbReference type="PANTHER" id="PTHR43280">
    <property type="entry name" value="ARAC-FAMILY TRANSCRIPTIONAL REGULATOR"/>
    <property type="match status" value="1"/>
</dbReference>
<feature type="transmembrane region" description="Helical" evidence="5">
    <location>
        <begin position="6"/>
        <end position="25"/>
    </location>
</feature>
<evidence type="ECO:0000256" key="5">
    <source>
        <dbReference type="SAM" id="Phobius"/>
    </source>
</evidence>
<evidence type="ECO:0000256" key="4">
    <source>
        <dbReference type="SAM" id="MobiDB-lite"/>
    </source>
</evidence>
<dbReference type="EMBL" id="POSK01000010">
    <property type="protein sequence ID" value="PNI04028.1"/>
    <property type="molecule type" value="Genomic_DNA"/>
</dbReference>
<feature type="transmembrane region" description="Helical" evidence="5">
    <location>
        <begin position="32"/>
        <end position="50"/>
    </location>
</feature>
<feature type="region of interest" description="Disordered" evidence="4">
    <location>
        <begin position="338"/>
        <end position="360"/>
    </location>
</feature>
<evidence type="ECO:0000256" key="3">
    <source>
        <dbReference type="ARBA" id="ARBA00023163"/>
    </source>
</evidence>
<dbReference type="PANTHER" id="PTHR43280:SF29">
    <property type="entry name" value="ARAC-FAMILY TRANSCRIPTIONAL REGULATOR"/>
    <property type="match status" value="1"/>
</dbReference>
<name>A0A2J8I0K7_VIBDI</name>
<evidence type="ECO:0000313" key="8">
    <source>
        <dbReference type="Proteomes" id="UP000236449"/>
    </source>
</evidence>
<feature type="transmembrane region" description="Helical" evidence="5">
    <location>
        <begin position="86"/>
        <end position="107"/>
    </location>
</feature>
<dbReference type="OrthoDB" id="345413at2"/>
<feature type="transmembrane region" description="Helical" evidence="5">
    <location>
        <begin position="180"/>
        <end position="200"/>
    </location>
</feature>
<dbReference type="RefSeq" id="WP_102966728.1">
    <property type="nucleotide sequence ID" value="NZ_POSK01000010.1"/>
</dbReference>
<keyword evidence="5" id="KW-0812">Transmembrane</keyword>
<dbReference type="AlphaFoldDB" id="A0A2J8I0K7"/>
<accession>A0A2J8I0K7</accession>
<dbReference type="Proteomes" id="UP000236449">
    <property type="component" value="Unassembled WGS sequence"/>
</dbReference>
<evidence type="ECO:0000313" key="7">
    <source>
        <dbReference type="EMBL" id="PNI04028.1"/>
    </source>
</evidence>
<keyword evidence="5" id="KW-1133">Transmembrane helix</keyword>
<dbReference type="InterPro" id="IPR018060">
    <property type="entry name" value="HTH_AraC"/>
</dbReference>
<feature type="domain" description="HTH araC/xylS-type" evidence="6">
    <location>
        <begin position="242"/>
        <end position="347"/>
    </location>
</feature>
<keyword evidence="2" id="KW-0238">DNA-binding</keyword>
<dbReference type="Gene3D" id="1.10.10.60">
    <property type="entry name" value="Homeodomain-like"/>
    <property type="match status" value="1"/>
</dbReference>
<feature type="transmembrane region" description="Helical" evidence="5">
    <location>
        <begin position="56"/>
        <end position="74"/>
    </location>
</feature>
<comment type="caution">
    <text evidence="7">The sequence shown here is derived from an EMBL/GenBank/DDBJ whole genome shotgun (WGS) entry which is preliminary data.</text>
</comment>
<reference evidence="7 8" key="1">
    <citation type="submission" date="2018-01" db="EMBL/GenBank/DDBJ databases">
        <title>Draft genome sequences of six Vibrio diazotrophicus strains isolated from deep-sea sediments of the Baltic Sea.</title>
        <authorList>
            <person name="Castillo D."/>
            <person name="Vandieken V."/>
            <person name="Chiang O."/>
            <person name="Middelboe M."/>
        </authorList>
    </citation>
    <scope>NUCLEOTIDE SEQUENCE [LARGE SCALE GENOMIC DNA]</scope>
    <source>
        <strain evidence="7 8">60.27F</strain>
    </source>
</reference>
<sequence>MLSIPLPFVAAFLLFLVIVVLRLKAPNHWKKPIGFIFLCIITMTVVGLRWTMDYPFLRAIQPILGACLPVTAWLSFSKAHRHSSSYFLHSLGPLIVALCSLSYPYLWPNIIDYLVPLLSLFYGLSLIKSSFSPAEEVSLNQLTQVSFAERATGLLLIISALTDSAISYDFFASSGVHTHLILSVSYLILIPAIASMVVFVSICTPIQSGEVATEQQERQQNRKEQSEVALQEIPSLNEDETSRILSQFETLMTEHEVFKDSNLTLSKIARKLVIPARKISASVNHKYGENISKVINTYRINHAKDLLVSSDMPITDIYLSSGFQTKSNFNREFSRITGQTPSDYRQTNSVNTTVPQINPD</sequence>
<dbReference type="InterPro" id="IPR009057">
    <property type="entry name" value="Homeodomain-like_sf"/>
</dbReference>
<dbReference type="SMART" id="SM00342">
    <property type="entry name" value="HTH_ARAC"/>
    <property type="match status" value="1"/>
</dbReference>
<protein>
    <submittedName>
        <fullName evidence="7">AraC family transcriptional regulator</fullName>
    </submittedName>
</protein>
<dbReference type="GO" id="GO:0043565">
    <property type="term" value="F:sequence-specific DNA binding"/>
    <property type="evidence" value="ECO:0007669"/>
    <property type="project" value="InterPro"/>
</dbReference>
<dbReference type="SUPFAM" id="SSF46689">
    <property type="entry name" value="Homeodomain-like"/>
    <property type="match status" value="1"/>
</dbReference>
<keyword evidence="1" id="KW-0805">Transcription regulation</keyword>
<keyword evidence="5" id="KW-0472">Membrane</keyword>
<keyword evidence="3" id="KW-0804">Transcription</keyword>
<evidence type="ECO:0000256" key="2">
    <source>
        <dbReference type="ARBA" id="ARBA00023125"/>
    </source>
</evidence>
<proteinExistence type="predicted"/>